<dbReference type="CDD" id="cd19357">
    <property type="entry name" value="TenA_E_At3g16990-like"/>
    <property type="match status" value="1"/>
</dbReference>
<dbReference type="PANTHER" id="PTHR41813:SF2">
    <property type="entry name" value="REGULATOR PAB1642, PUTATIVE (AFU_ORTHOLOGUE AFUA_3G11955)-RELATED"/>
    <property type="match status" value="1"/>
</dbReference>
<feature type="region of interest" description="Disordered" evidence="1">
    <location>
        <begin position="310"/>
        <end position="358"/>
    </location>
</feature>
<feature type="compositionally biased region" description="Polar residues" evidence="1">
    <location>
        <begin position="442"/>
        <end position="452"/>
    </location>
</feature>
<dbReference type="PANTHER" id="PTHR41813">
    <property type="entry name" value="REGULATOR PAB1642, PUTATIVE (AFU_ORTHOLOGUE AFUA_3G11955)-RELATED"/>
    <property type="match status" value="1"/>
</dbReference>
<dbReference type="Gene3D" id="1.20.910.10">
    <property type="entry name" value="Heme oxygenase-like"/>
    <property type="match status" value="2"/>
</dbReference>
<dbReference type="EMBL" id="JAVLET010000003">
    <property type="protein sequence ID" value="KAL0472139.1"/>
    <property type="molecule type" value="Genomic_DNA"/>
</dbReference>
<dbReference type="InterPro" id="IPR053261">
    <property type="entry name" value="Polyketide-peptide_reg"/>
</dbReference>
<keyword evidence="4" id="KW-1185">Reference proteome</keyword>
<feature type="region of interest" description="Disordered" evidence="1">
    <location>
        <begin position="393"/>
        <end position="479"/>
    </location>
</feature>
<comment type="caution">
    <text evidence="3">The sequence shown here is derived from an EMBL/GenBank/DDBJ whole genome shotgun (WGS) entry which is preliminary data.</text>
</comment>
<gene>
    <name evidence="3" type="ORF">QR685DRAFT_543361</name>
</gene>
<feature type="region of interest" description="Disordered" evidence="1">
    <location>
        <begin position="61"/>
        <end position="119"/>
    </location>
</feature>
<dbReference type="SUPFAM" id="SSF48613">
    <property type="entry name" value="Heme oxygenase-like"/>
    <property type="match status" value="1"/>
</dbReference>
<organism evidence="3 4">
    <name type="scientific">Neurospora intermedia</name>
    <dbReference type="NCBI Taxonomy" id="5142"/>
    <lineage>
        <taxon>Eukaryota</taxon>
        <taxon>Fungi</taxon>
        <taxon>Dikarya</taxon>
        <taxon>Ascomycota</taxon>
        <taxon>Pezizomycotina</taxon>
        <taxon>Sordariomycetes</taxon>
        <taxon>Sordariomycetidae</taxon>
        <taxon>Sordariales</taxon>
        <taxon>Sordariaceae</taxon>
        <taxon>Neurospora</taxon>
    </lineage>
</organism>
<protein>
    <recommendedName>
        <fullName evidence="2">Thiaminase-2/PQQC domain-containing protein</fullName>
    </recommendedName>
</protein>
<evidence type="ECO:0000256" key="1">
    <source>
        <dbReference type="SAM" id="MobiDB-lite"/>
    </source>
</evidence>
<dbReference type="Proteomes" id="UP001451303">
    <property type="component" value="Unassembled WGS sequence"/>
</dbReference>
<feature type="compositionally biased region" description="Polar residues" evidence="1">
    <location>
        <begin position="88"/>
        <end position="98"/>
    </location>
</feature>
<evidence type="ECO:0000313" key="4">
    <source>
        <dbReference type="Proteomes" id="UP001451303"/>
    </source>
</evidence>
<feature type="compositionally biased region" description="Basic and acidic residues" evidence="1">
    <location>
        <begin position="331"/>
        <end position="340"/>
    </location>
</feature>
<sequence length="550" mass="59119">MVRTFHPCNCCRALSILANPISNTRSLLEYHVLNLTLVAADSHAQDFFPLISPAPAPPTFASPASGHVRPVPSPSVPDSATPPFTSYAMASSTAQSGPTRGPFEPPVPTPQTELKQPPKRPKWCLTEHLLTTYGYEFQTATQHPFLEAAAKGELPKDVLSRWLANDRLYIHSYIRAAGKLLSTIDLPQKIPAPKQDGSEAEPEQWETQLVDWLIEALGAVRREERMFIEVAERYGLKIDLTTPAATAKSVSTSTSTSVEHHLHAPAANVLTIPDEQKLPGLLQISELFSTIIPAPIPVASARGLVVAVSADKSSPDDPPSTPDPDQIAKASESEKDKESQPDDEDEPEEQPVHPPPALPWLEGALTFYGTELAYLAAWSYAKSLQNKYSAGATSRSAGTQGQESSSSNSAPSAPRQYTTPPHTFTTTTPVTSPAPSREALSAFSSPHVSIQPFQPPPLPNSASGDRSAPGTQDADGGALRNEFIPNWSSVEFALFVNRLGRIIDGAVSELLEAAGGEGPVANAAKGAILRRVEGRWKSLMVAEASFWPDY</sequence>
<feature type="compositionally biased region" description="Polar residues" evidence="1">
    <location>
        <begin position="393"/>
        <end position="403"/>
    </location>
</feature>
<feature type="compositionally biased region" description="Low complexity" evidence="1">
    <location>
        <begin position="61"/>
        <end position="83"/>
    </location>
</feature>
<dbReference type="InterPro" id="IPR016084">
    <property type="entry name" value="Haem_Oase-like_multi-hlx"/>
</dbReference>
<accession>A0ABR3DHH7</accession>
<feature type="compositionally biased region" description="Low complexity" evidence="1">
    <location>
        <begin position="404"/>
        <end position="435"/>
    </location>
</feature>
<dbReference type="Pfam" id="PF03070">
    <property type="entry name" value="TENA_THI-4"/>
    <property type="match status" value="1"/>
</dbReference>
<evidence type="ECO:0000313" key="3">
    <source>
        <dbReference type="EMBL" id="KAL0472139.1"/>
    </source>
</evidence>
<evidence type="ECO:0000259" key="2">
    <source>
        <dbReference type="Pfam" id="PF03070"/>
    </source>
</evidence>
<feature type="domain" description="Thiaminase-2/PQQC" evidence="2">
    <location>
        <begin position="140"/>
        <end position="185"/>
    </location>
</feature>
<dbReference type="InterPro" id="IPR004305">
    <property type="entry name" value="Thiaminase-2/PQQC"/>
</dbReference>
<reference evidence="3 4" key="1">
    <citation type="submission" date="2023-09" db="EMBL/GenBank/DDBJ databases">
        <title>Multi-omics analysis of a traditional fermented food reveals byproduct-associated fungal strains for waste-to-food upcycling.</title>
        <authorList>
            <consortium name="Lawrence Berkeley National Laboratory"/>
            <person name="Rekdal V.M."/>
            <person name="Villalobos-Escobedo J.M."/>
            <person name="Rodriguez-Valeron N."/>
            <person name="Garcia M.O."/>
            <person name="Vasquez D.P."/>
            <person name="Damayanti I."/>
            <person name="Sorensen P.M."/>
            <person name="Baidoo E.E."/>
            <person name="De Carvalho A.C."/>
            <person name="Riley R."/>
            <person name="Lipzen A."/>
            <person name="He G."/>
            <person name="Yan M."/>
            <person name="Haridas S."/>
            <person name="Daum C."/>
            <person name="Yoshinaga Y."/>
            <person name="Ng V."/>
            <person name="Grigoriev I.V."/>
            <person name="Munk R."/>
            <person name="Nuraida L."/>
            <person name="Wijaya C.H."/>
            <person name="Morales P.-C."/>
            <person name="Keasling J.D."/>
        </authorList>
    </citation>
    <scope>NUCLEOTIDE SEQUENCE [LARGE SCALE GENOMIC DNA]</scope>
    <source>
        <strain evidence="3 4">FGSC 2613</strain>
    </source>
</reference>
<proteinExistence type="predicted"/>
<name>A0ABR3DHH7_NEUIN</name>